<dbReference type="AlphaFoldDB" id="A0A8C8RJC8"/>
<reference evidence="1" key="2">
    <citation type="submission" date="2025-09" db="UniProtKB">
        <authorList>
            <consortium name="Ensembl"/>
        </authorList>
    </citation>
    <scope>IDENTIFICATION</scope>
</reference>
<accession>A0A8C8RJC8</accession>
<name>A0A8C8RJC8_9SAUR</name>
<protein>
    <submittedName>
        <fullName evidence="1">Uncharacterized protein</fullName>
    </submittedName>
</protein>
<dbReference type="Proteomes" id="UP000694393">
    <property type="component" value="Unplaced"/>
</dbReference>
<organism evidence="1 2">
    <name type="scientific">Pelusios castaneus</name>
    <name type="common">West African mud turtle</name>
    <dbReference type="NCBI Taxonomy" id="367368"/>
    <lineage>
        <taxon>Eukaryota</taxon>
        <taxon>Metazoa</taxon>
        <taxon>Chordata</taxon>
        <taxon>Craniata</taxon>
        <taxon>Vertebrata</taxon>
        <taxon>Euteleostomi</taxon>
        <taxon>Archelosauria</taxon>
        <taxon>Testudinata</taxon>
        <taxon>Testudines</taxon>
        <taxon>Pleurodira</taxon>
        <taxon>Pelomedusidae</taxon>
        <taxon>Pelusios</taxon>
    </lineage>
</organism>
<evidence type="ECO:0000313" key="1">
    <source>
        <dbReference type="Ensembl" id="ENSPCEP00000005941.1"/>
    </source>
</evidence>
<sequence length="103" mass="11732">QKSGKRRLATYRLSTQHVAKTWPFPISPLVWFLQGLTPTSELAEGGDEFAGHGLELVICQSDEMYPFSDIPQDFVNANREHHQLAVSQICRETRQKGHRLAEQ</sequence>
<dbReference type="Ensembl" id="ENSPCET00000006161.1">
    <property type="protein sequence ID" value="ENSPCEP00000005941.1"/>
    <property type="gene ID" value="ENSPCEG00000004824.1"/>
</dbReference>
<reference evidence="1" key="1">
    <citation type="submission" date="2025-08" db="UniProtKB">
        <authorList>
            <consortium name="Ensembl"/>
        </authorList>
    </citation>
    <scope>IDENTIFICATION</scope>
</reference>
<evidence type="ECO:0000313" key="2">
    <source>
        <dbReference type="Proteomes" id="UP000694393"/>
    </source>
</evidence>
<proteinExistence type="predicted"/>
<keyword evidence="2" id="KW-1185">Reference proteome</keyword>